<dbReference type="Proteomes" id="UP000799538">
    <property type="component" value="Unassembled WGS sequence"/>
</dbReference>
<evidence type="ECO:0000256" key="1">
    <source>
        <dbReference type="SAM" id="SignalP"/>
    </source>
</evidence>
<name>A0A6A6FZ97_9PEZI</name>
<dbReference type="OrthoDB" id="2422134at2759"/>
<dbReference type="PANTHER" id="PTHR38123">
    <property type="entry name" value="CELL WALL SERINE-THREONINE-RICH GALACTOMANNOPROTEIN MP1 (AFU_ORTHOLOGUE AFUA_4G03240)"/>
    <property type="match status" value="1"/>
</dbReference>
<proteinExistence type="predicted"/>
<organism evidence="2 3">
    <name type="scientific">Elsinoe ampelina</name>
    <dbReference type="NCBI Taxonomy" id="302913"/>
    <lineage>
        <taxon>Eukaryota</taxon>
        <taxon>Fungi</taxon>
        <taxon>Dikarya</taxon>
        <taxon>Ascomycota</taxon>
        <taxon>Pezizomycotina</taxon>
        <taxon>Dothideomycetes</taxon>
        <taxon>Dothideomycetidae</taxon>
        <taxon>Myriangiales</taxon>
        <taxon>Elsinoaceae</taxon>
        <taxon>Elsinoe</taxon>
    </lineage>
</organism>
<dbReference type="EMBL" id="ML992539">
    <property type="protein sequence ID" value="KAF2218530.1"/>
    <property type="molecule type" value="Genomic_DNA"/>
</dbReference>
<sequence>MKFPTLPLLSLLTLIPALTSADGASILSATKSVTRSATTFNSTVASFTGDLPTILTILKQSTDLLISIKKGTLTAKSSANLTDAEALTLVGPTQDLVATVQSTLNTVVRKKPVFRRTLTQVVALVNLKAEKEASDAFGRAVVGRVPVGLQPFAEALIAPLGPAFDGAIGEFEEFF</sequence>
<dbReference type="Pfam" id="PF12296">
    <property type="entry name" value="HsbA"/>
    <property type="match status" value="1"/>
</dbReference>
<accession>A0A6A6FZ97</accession>
<feature type="chain" id="PRO_5025606546" evidence="1">
    <location>
        <begin position="24"/>
        <end position="175"/>
    </location>
</feature>
<dbReference type="AlphaFoldDB" id="A0A6A6FZ97"/>
<gene>
    <name evidence="2" type="ORF">BDZ85DRAFT_81393</name>
</gene>
<dbReference type="PANTHER" id="PTHR38123:SF6">
    <property type="entry name" value="CELL WALL SERINE-THREONINE-RICH GALACTOMANNOPROTEIN MP1 (AFU_ORTHOLOGUE AFUA_4G03240)"/>
    <property type="match status" value="1"/>
</dbReference>
<dbReference type="GO" id="GO:0005576">
    <property type="term" value="C:extracellular region"/>
    <property type="evidence" value="ECO:0007669"/>
    <property type="project" value="TreeGrafter"/>
</dbReference>
<evidence type="ECO:0000313" key="2">
    <source>
        <dbReference type="EMBL" id="KAF2218530.1"/>
    </source>
</evidence>
<reference evidence="3" key="1">
    <citation type="journal article" date="2020" name="Stud. Mycol.">
        <title>101 Dothideomycetes genomes: A test case for predicting lifestyles and emergence of pathogens.</title>
        <authorList>
            <person name="Haridas S."/>
            <person name="Albert R."/>
            <person name="Binder M."/>
            <person name="Bloem J."/>
            <person name="LaButti K."/>
            <person name="Salamov A."/>
            <person name="Andreopoulos B."/>
            <person name="Baker S."/>
            <person name="Barry K."/>
            <person name="Bills G."/>
            <person name="Bluhm B."/>
            <person name="Cannon C."/>
            <person name="Castanera R."/>
            <person name="Culley D."/>
            <person name="Daum C."/>
            <person name="Ezra D."/>
            <person name="Gonzalez J."/>
            <person name="Henrissat B."/>
            <person name="Kuo A."/>
            <person name="Liang C."/>
            <person name="Lipzen A."/>
            <person name="Lutzoni F."/>
            <person name="Magnuson J."/>
            <person name="Mondo S."/>
            <person name="Nolan M."/>
            <person name="Ohm R."/>
            <person name="Pangilinan J."/>
            <person name="Park H.-J."/>
            <person name="Ramirez L."/>
            <person name="Alfaro M."/>
            <person name="Sun H."/>
            <person name="Tritt A."/>
            <person name="Yoshinaga Y."/>
            <person name="Zwiers L.-H."/>
            <person name="Turgeon B."/>
            <person name="Goodwin S."/>
            <person name="Spatafora J."/>
            <person name="Crous P."/>
            <person name="Grigoriev I."/>
        </authorList>
    </citation>
    <scope>NUCLEOTIDE SEQUENCE [LARGE SCALE GENOMIC DNA]</scope>
    <source>
        <strain evidence="3">CECT 20119</strain>
    </source>
</reference>
<evidence type="ECO:0000313" key="3">
    <source>
        <dbReference type="Proteomes" id="UP000799538"/>
    </source>
</evidence>
<protein>
    <submittedName>
        <fullName evidence="2">Antigenic cell wall galactomanno protein-like protein</fullName>
    </submittedName>
</protein>
<feature type="signal peptide" evidence="1">
    <location>
        <begin position="1"/>
        <end position="23"/>
    </location>
</feature>
<dbReference type="InterPro" id="IPR021054">
    <property type="entry name" value="Cell_wall_mannoprotein_1"/>
</dbReference>
<dbReference type="Gene3D" id="1.20.1280.140">
    <property type="match status" value="1"/>
</dbReference>
<keyword evidence="1" id="KW-0732">Signal</keyword>
<keyword evidence="3" id="KW-1185">Reference proteome</keyword>